<dbReference type="GO" id="GO:0005737">
    <property type="term" value="C:cytoplasm"/>
    <property type="evidence" value="ECO:0007669"/>
    <property type="project" value="TreeGrafter"/>
</dbReference>
<accession>A0A812DAF4</accession>
<evidence type="ECO:0000256" key="8">
    <source>
        <dbReference type="ARBA" id="ARBA00038197"/>
    </source>
</evidence>
<dbReference type="PROSITE" id="PS50089">
    <property type="entry name" value="ZF_RING_2"/>
    <property type="match status" value="1"/>
</dbReference>
<dbReference type="PANTHER" id="PTHR15710:SF243">
    <property type="entry name" value="E3 UBIQUITIN-PROTEIN LIGASE PRAJA-2 ISOFORM X1"/>
    <property type="match status" value="1"/>
</dbReference>
<keyword evidence="7" id="KW-0862">Zinc</keyword>
<evidence type="ECO:0000313" key="11">
    <source>
        <dbReference type="EMBL" id="CAE1298599.1"/>
    </source>
</evidence>
<feature type="domain" description="RING-type" evidence="10">
    <location>
        <begin position="204"/>
        <end position="245"/>
    </location>
</feature>
<evidence type="ECO:0000256" key="1">
    <source>
        <dbReference type="ARBA" id="ARBA00000900"/>
    </source>
</evidence>
<dbReference type="OrthoDB" id="21204at2759"/>
<evidence type="ECO:0000259" key="10">
    <source>
        <dbReference type="PROSITE" id="PS50089"/>
    </source>
</evidence>
<dbReference type="InterPro" id="IPR001841">
    <property type="entry name" value="Znf_RING"/>
</dbReference>
<dbReference type="FunFam" id="3.30.40.10:FF:000127">
    <property type="entry name" value="E3 ubiquitin-protein ligase RNF181"/>
    <property type="match status" value="1"/>
</dbReference>
<keyword evidence="3" id="KW-0808">Transferase</keyword>
<evidence type="ECO:0000256" key="7">
    <source>
        <dbReference type="ARBA" id="ARBA00022833"/>
    </source>
</evidence>
<evidence type="ECO:0000313" key="12">
    <source>
        <dbReference type="Proteomes" id="UP000597762"/>
    </source>
</evidence>
<sequence>MWVKELNTPQAERDFSLYFFDPKTILLLQSETHSGLDGDTDSADADDEFECDCIHCQQMRDVFSHRPSSQGNEPETAAAAAAAAATAIAASSSPLPTSTASVLLNTGSSGSLSSEHNDWSTSLSEDNPLDINIAELNPLDLLLMRQDARRDMLELMFQNVILQMLAVHPDLLNDQAPPPATQTVIENLQSIHATQEDIDQDASCPICLCSWELNETMAQLPCQHLFHPLCIRAWLVKSGTCPVCRHVL</sequence>
<dbReference type="Gene3D" id="3.30.40.10">
    <property type="entry name" value="Zinc/RING finger domain, C3HC4 (zinc finger)"/>
    <property type="match status" value="1"/>
</dbReference>
<dbReference type="GO" id="GO:0016567">
    <property type="term" value="P:protein ubiquitination"/>
    <property type="evidence" value="ECO:0007669"/>
    <property type="project" value="TreeGrafter"/>
</dbReference>
<evidence type="ECO:0000256" key="2">
    <source>
        <dbReference type="ARBA" id="ARBA00012483"/>
    </source>
</evidence>
<keyword evidence="4" id="KW-0479">Metal-binding</keyword>
<dbReference type="EMBL" id="CAHIKZ030003305">
    <property type="protein sequence ID" value="CAE1298599.1"/>
    <property type="molecule type" value="Genomic_DNA"/>
</dbReference>
<comment type="similarity">
    <text evidence="8">Belongs to the RNF181 family.</text>
</comment>
<reference evidence="11" key="1">
    <citation type="submission" date="2021-01" db="EMBL/GenBank/DDBJ databases">
        <authorList>
            <person name="Li R."/>
            <person name="Bekaert M."/>
        </authorList>
    </citation>
    <scope>NUCLEOTIDE SEQUENCE</scope>
    <source>
        <strain evidence="11">Farmed</strain>
    </source>
</reference>
<dbReference type="Pfam" id="PF13639">
    <property type="entry name" value="zf-RING_2"/>
    <property type="match status" value="1"/>
</dbReference>
<name>A0A812DAF4_ACAPH</name>
<proteinExistence type="inferred from homology"/>
<evidence type="ECO:0000256" key="3">
    <source>
        <dbReference type="ARBA" id="ARBA00022679"/>
    </source>
</evidence>
<evidence type="ECO:0000256" key="6">
    <source>
        <dbReference type="ARBA" id="ARBA00022786"/>
    </source>
</evidence>
<evidence type="ECO:0000256" key="5">
    <source>
        <dbReference type="ARBA" id="ARBA00022771"/>
    </source>
</evidence>
<comment type="catalytic activity">
    <reaction evidence="1">
        <text>S-ubiquitinyl-[E2 ubiquitin-conjugating enzyme]-L-cysteine + [acceptor protein]-L-lysine = [E2 ubiquitin-conjugating enzyme]-L-cysteine + N(6)-ubiquitinyl-[acceptor protein]-L-lysine.</text>
        <dbReference type="EC" id="2.3.2.27"/>
    </reaction>
</comment>
<dbReference type="PANTHER" id="PTHR15710">
    <property type="entry name" value="E3 UBIQUITIN-PROTEIN LIGASE PRAJA"/>
    <property type="match status" value="1"/>
</dbReference>
<keyword evidence="5 9" id="KW-0863">Zinc-finger</keyword>
<keyword evidence="6" id="KW-0833">Ubl conjugation pathway</keyword>
<dbReference type="Proteomes" id="UP000597762">
    <property type="component" value="Unassembled WGS sequence"/>
</dbReference>
<dbReference type="CDD" id="cd16465">
    <property type="entry name" value="RING-H2_PJA1_2"/>
    <property type="match status" value="1"/>
</dbReference>
<gene>
    <name evidence="11" type="ORF">SPHA_52669</name>
</gene>
<organism evidence="11 12">
    <name type="scientific">Acanthosepion pharaonis</name>
    <name type="common">Pharaoh cuttlefish</name>
    <name type="synonym">Sepia pharaonis</name>
    <dbReference type="NCBI Taxonomy" id="158019"/>
    <lineage>
        <taxon>Eukaryota</taxon>
        <taxon>Metazoa</taxon>
        <taxon>Spiralia</taxon>
        <taxon>Lophotrochozoa</taxon>
        <taxon>Mollusca</taxon>
        <taxon>Cephalopoda</taxon>
        <taxon>Coleoidea</taxon>
        <taxon>Decapodiformes</taxon>
        <taxon>Sepiida</taxon>
        <taxon>Sepiina</taxon>
        <taxon>Sepiidae</taxon>
        <taxon>Acanthosepion</taxon>
    </lineage>
</organism>
<dbReference type="GO" id="GO:0008270">
    <property type="term" value="F:zinc ion binding"/>
    <property type="evidence" value="ECO:0007669"/>
    <property type="project" value="UniProtKB-KW"/>
</dbReference>
<dbReference type="InterPro" id="IPR013083">
    <property type="entry name" value="Znf_RING/FYVE/PHD"/>
</dbReference>
<dbReference type="AlphaFoldDB" id="A0A812DAF4"/>
<dbReference type="SMART" id="SM00184">
    <property type="entry name" value="RING"/>
    <property type="match status" value="1"/>
</dbReference>
<comment type="caution">
    <text evidence="11">The sequence shown here is derived from an EMBL/GenBank/DDBJ whole genome shotgun (WGS) entry which is preliminary data.</text>
</comment>
<dbReference type="GO" id="GO:0061630">
    <property type="term" value="F:ubiquitin protein ligase activity"/>
    <property type="evidence" value="ECO:0007669"/>
    <property type="project" value="UniProtKB-EC"/>
</dbReference>
<evidence type="ECO:0000256" key="9">
    <source>
        <dbReference type="PROSITE-ProRule" id="PRU00175"/>
    </source>
</evidence>
<keyword evidence="12" id="KW-1185">Reference proteome</keyword>
<dbReference type="EC" id="2.3.2.27" evidence="2"/>
<protein>
    <recommendedName>
        <fullName evidence="2">RING-type E3 ubiquitin transferase</fullName>
        <ecNumber evidence="2">2.3.2.27</ecNumber>
    </recommendedName>
</protein>
<evidence type="ECO:0000256" key="4">
    <source>
        <dbReference type="ARBA" id="ARBA00022723"/>
    </source>
</evidence>
<dbReference type="SUPFAM" id="SSF57850">
    <property type="entry name" value="RING/U-box"/>
    <property type="match status" value="1"/>
</dbReference>